<evidence type="ECO:0000313" key="2">
    <source>
        <dbReference type="Proteomes" id="UP000236725"/>
    </source>
</evidence>
<dbReference type="EMBL" id="FNVS01000001">
    <property type="protein sequence ID" value="SEF44304.1"/>
    <property type="molecule type" value="Genomic_DNA"/>
</dbReference>
<name>A0A8G2F0B6_9BACT</name>
<gene>
    <name evidence="1" type="ORF">SAMN05444001_101213</name>
</gene>
<proteinExistence type="predicted"/>
<dbReference type="Pfam" id="PF13707">
    <property type="entry name" value="RloB"/>
    <property type="match status" value="1"/>
</dbReference>
<sequence>MMERAKRTKRDGKQIHLIVVDGKTEKWYLDLYKEKNSLKNFKVDPELCKKRTLKEQFQTIEENLNNYLSIIWVIDFDVILKETCETPKGEKTKISEFREYMELLKKHENVHILINVPCLEYWYLLHIKNTSKYYTCYNDLEKEFKNTILDGYEKTEKFYKQKNKDIYTKLQPFLEKAITNAKQLGDINIYDMEKGKAEIYKLFSILNKK</sequence>
<accession>A0A8G2F0B6</accession>
<comment type="caution">
    <text evidence="1">The sequence shown here is derived from an EMBL/GenBank/DDBJ whole genome shotgun (WGS) entry which is preliminary data.</text>
</comment>
<keyword evidence="2" id="KW-1185">Reference proteome</keyword>
<dbReference type="InterPro" id="IPR025591">
    <property type="entry name" value="RloB"/>
</dbReference>
<evidence type="ECO:0000313" key="1">
    <source>
        <dbReference type="EMBL" id="SEF44304.1"/>
    </source>
</evidence>
<protein>
    <submittedName>
        <fullName evidence="1">RloB-like protein</fullName>
    </submittedName>
</protein>
<organism evidence="1 2">
    <name type="scientific">Parabacteroides chinchillae</name>
    <dbReference type="NCBI Taxonomy" id="871327"/>
    <lineage>
        <taxon>Bacteria</taxon>
        <taxon>Pseudomonadati</taxon>
        <taxon>Bacteroidota</taxon>
        <taxon>Bacteroidia</taxon>
        <taxon>Bacteroidales</taxon>
        <taxon>Tannerellaceae</taxon>
        <taxon>Parabacteroides</taxon>
    </lineage>
</organism>
<dbReference type="Proteomes" id="UP000236725">
    <property type="component" value="Unassembled WGS sequence"/>
</dbReference>
<reference evidence="1 2" key="1">
    <citation type="submission" date="2016-10" db="EMBL/GenBank/DDBJ databases">
        <authorList>
            <person name="Varghese N."/>
            <person name="Submissions S."/>
        </authorList>
    </citation>
    <scope>NUCLEOTIDE SEQUENCE [LARGE SCALE GENOMIC DNA]</scope>
    <source>
        <strain evidence="1 2">DSM 29073</strain>
    </source>
</reference>
<dbReference type="AlphaFoldDB" id="A0A8G2F0B6"/>